<reference evidence="2" key="1">
    <citation type="journal article" date="2010" name="Nat. Biotechnol.">
        <title>Draft genome sequence of the oilseed species Ricinus communis.</title>
        <authorList>
            <person name="Chan A.P."/>
            <person name="Crabtree J."/>
            <person name="Zhao Q."/>
            <person name="Lorenzi H."/>
            <person name="Orvis J."/>
            <person name="Puiu D."/>
            <person name="Melake-Berhan A."/>
            <person name="Jones K.M."/>
            <person name="Redman J."/>
            <person name="Chen G."/>
            <person name="Cahoon E.B."/>
            <person name="Gedil M."/>
            <person name="Stanke M."/>
            <person name="Haas B.J."/>
            <person name="Wortman J.R."/>
            <person name="Fraser-Liggett C.M."/>
            <person name="Ravel J."/>
            <person name="Rabinowicz P.D."/>
        </authorList>
    </citation>
    <scope>NUCLEOTIDE SEQUENCE [LARGE SCALE GENOMIC DNA]</scope>
    <source>
        <strain evidence="2">cv. Hale</strain>
    </source>
</reference>
<dbReference type="EMBL" id="EQ979483">
    <property type="protein sequence ID" value="EEF25530.1"/>
    <property type="molecule type" value="Genomic_DNA"/>
</dbReference>
<sequence>MDGAKRDGVDVGAGRAAADGLLHVDQRLLVAALAIDQHQHLVRTEGAQGGGADRVGAIADEGGGEVERRVQRLQQLAQLQRAGGLQVFQPIRPTGAEVSSAVLATEREPRTTTVCSSPLARVVDVCAM</sequence>
<proteinExistence type="predicted"/>
<dbReference type="AlphaFoldDB" id="B9TF33"/>
<evidence type="ECO:0000313" key="2">
    <source>
        <dbReference type="Proteomes" id="UP000008311"/>
    </source>
</evidence>
<accession>B9TF33</accession>
<protein>
    <submittedName>
        <fullName evidence="1">Uncharacterized protein</fullName>
    </submittedName>
</protein>
<dbReference type="InParanoid" id="B9TF33"/>
<organism evidence="1 2">
    <name type="scientific">Ricinus communis</name>
    <name type="common">Castor bean</name>
    <dbReference type="NCBI Taxonomy" id="3988"/>
    <lineage>
        <taxon>Eukaryota</taxon>
        <taxon>Viridiplantae</taxon>
        <taxon>Streptophyta</taxon>
        <taxon>Embryophyta</taxon>
        <taxon>Tracheophyta</taxon>
        <taxon>Spermatophyta</taxon>
        <taxon>Magnoliopsida</taxon>
        <taxon>eudicotyledons</taxon>
        <taxon>Gunneridae</taxon>
        <taxon>Pentapetalae</taxon>
        <taxon>rosids</taxon>
        <taxon>fabids</taxon>
        <taxon>Malpighiales</taxon>
        <taxon>Euphorbiaceae</taxon>
        <taxon>Acalyphoideae</taxon>
        <taxon>Acalypheae</taxon>
        <taxon>Ricinus</taxon>
    </lineage>
</organism>
<dbReference type="Proteomes" id="UP000008311">
    <property type="component" value="Unassembled WGS sequence"/>
</dbReference>
<keyword evidence="2" id="KW-1185">Reference proteome</keyword>
<evidence type="ECO:0000313" key="1">
    <source>
        <dbReference type="EMBL" id="EEF25530.1"/>
    </source>
</evidence>
<feature type="non-terminal residue" evidence="1">
    <location>
        <position position="128"/>
    </location>
</feature>
<gene>
    <name evidence="1" type="ORF">RCOM_1915860</name>
</gene>
<name>B9TF33_RICCO</name>